<dbReference type="STRING" id="227321.Q5B5T7"/>
<dbReference type="GO" id="GO:0003723">
    <property type="term" value="F:RNA binding"/>
    <property type="evidence" value="ECO:0007669"/>
    <property type="project" value="InterPro"/>
</dbReference>
<protein>
    <submittedName>
        <fullName evidence="3">tRNA-specific adenosine deaminase, putative (AFU_orthologue AFUA_1G05710)</fullName>
    </submittedName>
</protein>
<gene>
    <name evidence="3" type="ORF">ANIA_04093</name>
</gene>
<dbReference type="HOGENOM" id="CLU_005382_2_1_1"/>
<dbReference type="OrthoDB" id="10268011at2759"/>
<feature type="region of interest" description="Disordered" evidence="1">
    <location>
        <begin position="192"/>
        <end position="213"/>
    </location>
</feature>
<dbReference type="eggNOG" id="KOG2777">
    <property type="taxonomic scope" value="Eukaryota"/>
</dbReference>
<name>Q5B5T7_EMENI</name>
<dbReference type="GO" id="GO:0006400">
    <property type="term" value="P:tRNA modification"/>
    <property type="evidence" value="ECO:0000318"/>
    <property type="project" value="GO_Central"/>
</dbReference>
<feature type="compositionally biased region" description="Polar residues" evidence="1">
    <location>
        <begin position="407"/>
        <end position="430"/>
    </location>
</feature>
<evidence type="ECO:0000259" key="2">
    <source>
        <dbReference type="PROSITE" id="PS50141"/>
    </source>
</evidence>
<dbReference type="Proteomes" id="UP000000560">
    <property type="component" value="Chromosome II"/>
</dbReference>
<feature type="region of interest" description="Disordered" evidence="1">
    <location>
        <begin position="371"/>
        <end position="433"/>
    </location>
</feature>
<dbReference type="EMBL" id="BN001302">
    <property type="protein sequence ID" value="CBF74721.1"/>
    <property type="molecule type" value="Genomic_DNA"/>
</dbReference>
<keyword evidence="4" id="KW-1185">Reference proteome</keyword>
<dbReference type="RefSeq" id="XP_661697.1">
    <property type="nucleotide sequence ID" value="XM_656605.1"/>
</dbReference>
<dbReference type="InterPro" id="IPR002466">
    <property type="entry name" value="A_deamin"/>
</dbReference>
<reference evidence="4" key="2">
    <citation type="journal article" date="2009" name="Fungal Genet. Biol.">
        <title>The 2008 update of the Aspergillus nidulans genome annotation: a community effort.</title>
        <authorList>
            <person name="Wortman J.R."/>
            <person name="Gilsenan J.M."/>
            <person name="Joardar V."/>
            <person name="Deegan J."/>
            <person name="Clutterbuck J."/>
            <person name="Andersen M.R."/>
            <person name="Archer D."/>
            <person name="Bencina M."/>
            <person name="Braus G."/>
            <person name="Coutinho P."/>
            <person name="von Dohren H."/>
            <person name="Doonan J."/>
            <person name="Driessen A.J."/>
            <person name="Durek P."/>
            <person name="Espeso E."/>
            <person name="Fekete E."/>
            <person name="Flipphi M."/>
            <person name="Estrada C.G."/>
            <person name="Geysens S."/>
            <person name="Goldman G."/>
            <person name="de Groot P.W."/>
            <person name="Hansen K."/>
            <person name="Harris S.D."/>
            <person name="Heinekamp T."/>
            <person name="Helmstaedt K."/>
            <person name="Henrissat B."/>
            <person name="Hofmann G."/>
            <person name="Homan T."/>
            <person name="Horio T."/>
            <person name="Horiuchi H."/>
            <person name="James S."/>
            <person name="Jones M."/>
            <person name="Karaffa L."/>
            <person name="Karanyi Z."/>
            <person name="Kato M."/>
            <person name="Keller N."/>
            <person name="Kelly D.E."/>
            <person name="Kiel J.A."/>
            <person name="Kim J.M."/>
            <person name="van der Klei I.J."/>
            <person name="Klis F.M."/>
            <person name="Kovalchuk A."/>
            <person name="Krasevec N."/>
            <person name="Kubicek C.P."/>
            <person name="Liu B."/>
            <person name="Maccabe A."/>
            <person name="Meyer V."/>
            <person name="Mirabito P."/>
            <person name="Miskei M."/>
            <person name="Mos M."/>
            <person name="Mullins J."/>
            <person name="Nelson D.R."/>
            <person name="Nielsen J."/>
            <person name="Oakley B.R."/>
            <person name="Osmani S.A."/>
            <person name="Pakula T."/>
            <person name="Paszewski A."/>
            <person name="Paulsen I."/>
            <person name="Pilsyk S."/>
            <person name="Pocsi I."/>
            <person name="Punt P.J."/>
            <person name="Ram A.F."/>
            <person name="Ren Q."/>
            <person name="Robellet X."/>
            <person name="Robson G."/>
            <person name="Seiboth B."/>
            <person name="van Solingen P."/>
            <person name="Specht T."/>
            <person name="Sun J."/>
            <person name="Taheri-Talesh N."/>
            <person name="Takeshita N."/>
            <person name="Ussery D."/>
            <person name="vanKuyk P.A."/>
            <person name="Visser H."/>
            <person name="van de Vondervoort P.J."/>
            <person name="de Vries R.P."/>
            <person name="Walton J."/>
            <person name="Xiang X."/>
            <person name="Xiong Y."/>
            <person name="Zeng A.P."/>
            <person name="Brandt B.W."/>
            <person name="Cornell M.J."/>
            <person name="van den Hondel C.A."/>
            <person name="Visser J."/>
            <person name="Oliver S.G."/>
            <person name="Turner G."/>
        </authorList>
    </citation>
    <scope>GENOME REANNOTATION</scope>
    <source>
        <strain evidence="4">FGSC A4 / ATCC 38163 / CBS 112.46 / NRRL 194 / M139</strain>
    </source>
</reference>
<dbReference type="Pfam" id="PF02137">
    <property type="entry name" value="A_deamin"/>
    <property type="match status" value="2"/>
</dbReference>
<dbReference type="InterPro" id="IPR042935">
    <property type="entry name" value="Tad1"/>
</dbReference>
<accession>C8V5B5</accession>
<sequence>MPESCPDANSLPSRIAVLVHTHFDGLPKRSKPVLRDDGTAEWIPMAGIVLVKGANTPAEQLTCVTVTTGAKCLPASQIPHCNGLVLHDCHAEILAMRAFNYWLLSECRAVLISEQHQSFIDGEGELNPPAPSPYIRRWRRQSQKITGPESNALFPPFEICPDVDIYMYCTCAPCGDASMELVMEAQDDPTPWALPNTTSTSDTDPELPRTDAHILSGRGHFSKLGIVRRKPARADAESTKSKSCSDKIALRQVTSLLSYESSLLVAVTENAYVKGLVMPEEEISKSGCERCFGGGQNGRMRGLNGKVWPVNAEVDAGTSLGSNEQAGRNKGSESDSQRCHRHSYAFRPFEILSIPNSLLKSLWAFRKPRATDPVFDGESKDTSRPQVKKTKPGTISAVWVRAPTPTRPSNPATDSQDSGTNLPTPVTDNGTKILPVLRGSKTGLFESIINGVRQGHKASGPGPGIRGASALCRARMWELWRGITSDTFQCTGVSETGALNKNDDRSLKETSLDFENKEISTAFQASTYREFKEPKGVLSGVVLARRQAMNAAKDILDGWVPNDGDEEWGWRWNRGELFDARGDPVVMDPKGSKKRKR</sequence>
<dbReference type="AlphaFoldDB" id="Q5B5T7"/>
<dbReference type="InParanoid" id="Q5B5T7"/>
<dbReference type="GO" id="GO:0043829">
    <property type="term" value="F:tRNA-specific adenosine-37 deaminase activity"/>
    <property type="evidence" value="ECO:0000318"/>
    <property type="project" value="GO_Central"/>
</dbReference>
<feature type="domain" description="A to I editase" evidence="2">
    <location>
        <begin position="65"/>
        <end position="292"/>
    </location>
</feature>
<accession>Q5B5T7</accession>
<evidence type="ECO:0000256" key="1">
    <source>
        <dbReference type="SAM" id="MobiDB-lite"/>
    </source>
</evidence>
<dbReference type="SMART" id="SM00552">
    <property type="entry name" value="ADEAMc"/>
    <property type="match status" value="1"/>
</dbReference>
<feature type="region of interest" description="Disordered" evidence="1">
    <location>
        <begin position="317"/>
        <end position="339"/>
    </location>
</feature>
<dbReference type="GeneID" id="2873515"/>
<proteinExistence type="predicted"/>
<dbReference type="VEuPathDB" id="FungiDB:AN4093"/>
<organism evidence="3 4">
    <name type="scientific">Emericella nidulans (strain FGSC A4 / ATCC 38163 / CBS 112.46 / NRRL 194 / M139)</name>
    <name type="common">Aspergillus nidulans</name>
    <dbReference type="NCBI Taxonomy" id="227321"/>
    <lineage>
        <taxon>Eukaryota</taxon>
        <taxon>Fungi</taxon>
        <taxon>Dikarya</taxon>
        <taxon>Ascomycota</taxon>
        <taxon>Pezizomycotina</taxon>
        <taxon>Eurotiomycetes</taxon>
        <taxon>Eurotiomycetidae</taxon>
        <taxon>Eurotiales</taxon>
        <taxon>Aspergillaceae</taxon>
        <taxon>Aspergillus</taxon>
        <taxon>Aspergillus subgen. Nidulantes</taxon>
    </lineage>
</organism>
<dbReference type="PANTHER" id="PTHR47803">
    <property type="entry name" value="TRNA-SPECIFIC ADENOSINE DEAMINASE 1"/>
    <property type="match status" value="1"/>
</dbReference>
<dbReference type="PANTHER" id="PTHR47803:SF1">
    <property type="entry name" value="TRNA-SPECIFIC ADENOSINE DEAMINASE 1"/>
    <property type="match status" value="1"/>
</dbReference>
<dbReference type="PROSITE" id="PS50141">
    <property type="entry name" value="A_DEAMIN_EDITASE"/>
    <property type="match status" value="1"/>
</dbReference>
<dbReference type="KEGG" id="ani:ANIA_04093"/>
<reference evidence="4" key="1">
    <citation type="journal article" date="2005" name="Nature">
        <title>Sequencing of Aspergillus nidulans and comparative analysis with A. fumigatus and A. oryzae.</title>
        <authorList>
            <person name="Galagan J.E."/>
            <person name="Calvo S.E."/>
            <person name="Cuomo C."/>
            <person name="Ma L.J."/>
            <person name="Wortman J.R."/>
            <person name="Batzoglou S."/>
            <person name="Lee S.I."/>
            <person name="Basturkmen M."/>
            <person name="Spevak C.C."/>
            <person name="Clutterbuck J."/>
            <person name="Kapitonov V."/>
            <person name="Jurka J."/>
            <person name="Scazzocchio C."/>
            <person name="Farman M."/>
            <person name="Butler J."/>
            <person name="Purcell S."/>
            <person name="Harris S."/>
            <person name="Braus G.H."/>
            <person name="Draht O."/>
            <person name="Busch S."/>
            <person name="D'Enfert C."/>
            <person name="Bouchier C."/>
            <person name="Goldman G.H."/>
            <person name="Bell-Pedersen D."/>
            <person name="Griffiths-Jones S."/>
            <person name="Doonan J.H."/>
            <person name="Yu J."/>
            <person name="Vienken K."/>
            <person name="Pain A."/>
            <person name="Freitag M."/>
            <person name="Selker E.U."/>
            <person name="Archer D.B."/>
            <person name="Penalva M.A."/>
            <person name="Oakley B.R."/>
            <person name="Momany M."/>
            <person name="Tanaka T."/>
            <person name="Kumagai T."/>
            <person name="Asai K."/>
            <person name="Machida M."/>
            <person name="Nierman W.C."/>
            <person name="Denning D.W."/>
            <person name="Caddick M."/>
            <person name="Hynes M."/>
            <person name="Paoletti M."/>
            <person name="Fischer R."/>
            <person name="Miller B."/>
            <person name="Dyer P."/>
            <person name="Sachs M.S."/>
            <person name="Osmani S.A."/>
            <person name="Birren B.W."/>
        </authorList>
    </citation>
    <scope>NUCLEOTIDE SEQUENCE [LARGE SCALE GENOMIC DNA]</scope>
    <source>
        <strain evidence="4">FGSC A4 / ATCC 38163 / CBS 112.46 / NRRL 194 / M139</strain>
    </source>
</reference>
<dbReference type="GO" id="GO:0002100">
    <property type="term" value="P:tRNA wobble adenosine to inosine editing"/>
    <property type="evidence" value="ECO:0007669"/>
    <property type="project" value="InterPro"/>
</dbReference>
<evidence type="ECO:0000313" key="4">
    <source>
        <dbReference type="Proteomes" id="UP000000560"/>
    </source>
</evidence>
<evidence type="ECO:0000313" key="3">
    <source>
        <dbReference type="EMBL" id="CBF74721.1"/>
    </source>
</evidence>
<dbReference type="OMA" id="PDIKIYM"/>